<gene>
    <name evidence="6" type="ORF">HF577_13505</name>
</gene>
<evidence type="ECO:0000259" key="5">
    <source>
        <dbReference type="PROSITE" id="PS50977"/>
    </source>
</evidence>
<dbReference type="Pfam" id="PF16925">
    <property type="entry name" value="TetR_C_13"/>
    <property type="match status" value="1"/>
</dbReference>
<accession>A0ABX1RE69</accession>
<organism evidence="6 7">
    <name type="scientific">Pseudonocardia xinjiangensis</name>
    <dbReference type="NCBI Taxonomy" id="75289"/>
    <lineage>
        <taxon>Bacteria</taxon>
        <taxon>Bacillati</taxon>
        <taxon>Actinomycetota</taxon>
        <taxon>Actinomycetes</taxon>
        <taxon>Pseudonocardiales</taxon>
        <taxon>Pseudonocardiaceae</taxon>
        <taxon>Pseudonocardia</taxon>
    </lineage>
</organism>
<feature type="DNA-binding region" description="H-T-H motif" evidence="4">
    <location>
        <begin position="28"/>
        <end position="47"/>
    </location>
</feature>
<keyword evidence="7" id="KW-1185">Reference proteome</keyword>
<dbReference type="Proteomes" id="UP001296706">
    <property type="component" value="Unassembled WGS sequence"/>
</dbReference>
<dbReference type="PRINTS" id="PR00455">
    <property type="entry name" value="HTHTETR"/>
</dbReference>
<evidence type="ECO:0000313" key="7">
    <source>
        <dbReference type="Proteomes" id="UP001296706"/>
    </source>
</evidence>
<dbReference type="InterPro" id="IPR001647">
    <property type="entry name" value="HTH_TetR"/>
</dbReference>
<evidence type="ECO:0000313" key="6">
    <source>
        <dbReference type="EMBL" id="NMH78096.1"/>
    </source>
</evidence>
<dbReference type="PANTHER" id="PTHR47506:SF6">
    <property type="entry name" value="HTH-TYPE TRANSCRIPTIONAL REPRESSOR NEMR"/>
    <property type="match status" value="1"/>
</dbReference>
<dbReference type="EMBL" id="JAAXKY010000036">
    <property type="protein sequence ID" value="NMH78096.1"/>
    <property type="molecule type" value="Genomic_DNA"/>
</dbReference>
<dbReference type="SUPFAM" id="SSF46689">
    <property type="entry name" value="Homeodomain-like"/>
    <property type="match status" value="1"/>
</dbReference>
<keyword evidence="3" id="KW-0804">Transcription</keyword>
<evidence type="ECO:0000256" key="3">
    <source>
        <dbReference type="ARBA" id="ARBA00023163"/>
    </source>
</evidence>
<dbReference type="InterPro" id="IPR009057">
    <property type="entry name" value="Homeodomain-like_sf"/>
</dbReference>
<evidence type="ECO:0000256" key="2">
    <source>
        <dbReference type="ARBA" id="ARBA00023125"/>
    </source>
</evidence>
<evidence type="ECO:0000256" key="4">
    <source>
        <dbReference type="PROSITE-ProRule" id="PRU00335"/>
    </source>
</evidence>
<proteinExistence type="predicted"/>
<feature type="domain" description="HTH tetR-type" evidence="5">
    <location>
        <begin position="5"/>
        <end position="65"/>
    </location>
</feature>
<dbReference type="PROSITE" id="PS50977">
    <property type="entry name" value="HTH_TETR_2"/>
    <property type="match status" value="1"/>
</dbReference>
<dbReference type="InterPro" id="IPR011075">
    <property type="entry name" value="TetR_C"/>
</dbReference>
<evidence type="ECO:0000256" key="1">
    <source>
        <dbReference type="ARBA" id="ARBA00023015"/>
    </source>
</evidence>
<dbReference type="InterPro" id="IPR036271">
    <property type="entry name" value="Tet_transcr_reg_TetR-rel_C_sf"/>
</dbReference>
<reference evidence="6 7" key="1">
    <citation type="submission" date="2020-04" db="EMBL/GenBank/DDBJ databases">
        <authorList>
            <person name="Klaysubun C."/>
            <person name="Duangmal K."/>
            <person name="Lipun K."/>
        </authorList>
    </citation>
    <scope>NUCLEOTIDE SEQUENCE [LARGE SCALE GENOMIC DNA]</scope>
    <source>
        <strain evidence="6 7">JCM 11839</strain>
    </source>
</reference>
<dbReference type="Gene3D" id="1.10.10.60">
    <property type="entry name" value="Homeodomain-like"/>
    <property type="match status" value="1"/>
</dbReference>
<dbReference type="Pfam" id="PF00440">
    <property type="entry name" value="TetR_N"/>
    <property type="match status" value="1"/>
</dbReference>
<dbReference type="RefSeq" id="WP_169396175.1">
    <property type="nucleotide sequence ID" value="NZ_BAAAJH010000029.1"/>
</dbReference>
<dbReference type="PANTHER" id="PTHR47506">
    <property type="entry name" value="TRANSCRIPTIONAL REGULATORY PROTEIN"/>
    <property type="match status" value="1"/>
</dbReference>
<name>A0ABX1RE69_9PSEU</name>
<keyword evidence="2 4" id="KW-0238">DNA-binding</keyword>
<dbReference type="SUPFAM" id="SSF48498">
    <property type="entry name" value="Tetracyclin repressor-like, C-terminal domain"/>
    <property type="match status" value="1"/>
</dbReference>
<dbReference type="Gene3D" id="1.10.357.10">
    <property type="entry name" value="Tetracycline Repressor, domain 2"/>
    <property type="match status" value="1"/>
</dbReference>
<protein>
    <submittedName>
        <fullName evidence="6">TetR/AcrR family transcriptional regulator</fullName>
    </submittedName>
</protein>
<keyword evidence="1" id="KW-0805">Transcription regulation</keyword>
<sequence length="197" mass="20935">MGKGDATREIILDEAAGLARQVGLGGLTIGSLATRTGMSKSGLFAHFGSKEAMQLQVLDHETDRFTSEVVRPALSAPRGEPRVRALFEGWLAWDSADGGCPLVAAAFELDDQPGPVRDRLLHNQRDWFDTLATIASTGVAEGHFRPDTDPRQFAQDIEGIMLAFHVASRLLSDPDAAARAHRGLDALLAAAAAPAAP</sequence>
<comment type="caution">
    <text evidence="6">The sequence shown here is derived from an EMBL/GenBank/DDBJ whole genome shotgun (WGS) entry which is preliminary data.</text>
</comment>